<evidence type="ECO:0000256" key="2">
    <source>
        <dbReference type="ARBA" id="ARBA00023239"/>
    </source>
</evidence>
<dbReference type="PANTHER" id="PTHR28004:SF2">
    <property type="entry name" value="D-SERINE DEHYDRATASE"/>
    <property type="match status" value="1"/>
</dbReference>
<evidence type="ECO:0000313" key="4">
    <source>
        <dbReference type="EMBL" id="SJM47920.1"/>
    </source>
</evidence>
<evidence type="ECO:0000259" key="3">
    <source>
        <dbReference type="SMART" id="SM01119"/>
    </source>
</evidence>
<evidence type="ECO:0000313" key="5">
    <source>
        <dbReference type="Proteomes" id="UP000195913"/>
    </source>
</evidence>
<dbReference type="GO" id="GO:0008721">
    <property type="term" value="F:D-serine ammonia-lyase activity"/>
    <property type="evidence" value="ECO:0007669"/>
    <property type="project" value="TreeGrafter"/>
</dbReference>
<dbReference type="Pfam" id="PF01168">
    <property type="entry name" value="Ala_racemase_N"/>
    <property type="match status" value="1"/>
</dbReference>
<dbReference type="GO" id="GO:0036088">
    <property type="term" value="P:D-serine catabolic process"/>
    <property type="evidence" value="ECO:0007669"/>
    <property type="project" value="TreeGrafter"/>
</dbReference>
<dbReference type="InterPro" id="IPR001608">
    <property type="entry name" value="Ala_racemase_N"/>
</dbReference>
<sequence>MEAAKAAGFPAVVPPSLQTPAVLIDLEILRRNIDTLARAVSARGQRLRPHAKTHKILNIAAMQLAAGATGLTVATLGEAEVFADAGVDDLFIAYPLWVGEPMAPRLAALARRSRLRVGVDSCEGARNLAARLGDEAGLPGVMIELDSGHHRSGTEPQEAASVALAARETGLRVLGLFTFPGHSYGPGASAGAVDDESRVLQQGAASLRAAGFDELELSGGSTPTAYASEPGAATELRPGVYVFNDAQQLEMGHCDVGDIALTVAATVVSRRERPEGGGQVVLDAGSKILGGDRPSWASGFGRILGAPSAHVSALSEHHGTVDYPAGSRLPDYGEVLQVIPNHVCLVPNLVDVVTVVQRKGGSTERQAPYKIVEQWAVAARGQNS</sequence>
<dbReference type="EMBL" id="FUHW01000006">
    <property type="protein sequence ID" value="SJM47920.1"/>
    <property type="molecule type" value="Genomic_DNA"/>
</dbReference>
<dbReference type="InterPro" id="IPR029066">
    <property type="entry name" value="PLP-binding_barrel"/>
</dbReference>
<keyword evidence="5" id="KW-1185">Reference proteome</keyword>
<dbReference type="Gene3D" id="2.40.37.20">
    <property type="entry name" value="D-serine dehydratase-like domain"/>
    <property type="match status" value="1"/>
</dbReference>
<dbReference type="RefSeq" id="WP_086994204.1">
    <property type="nucleotide sequence ID" value="NZ_FUHW01000006.1"/>
</dbReference>
<dbReference type="SUPFAM" id="SSF51419">
    <property type="entry name" value="PLP-binding barrel"/>
    <property type="match status" value="1"/>
</dbReference>
<dbReference type="SMART" id="SM01119">
    <property type="entry name" value="D-ser_dehydrat"/>
    <property type="match status" value="1"/>
</dbReference>
<dbReference type="AlphaFoldDB" id="A0A1R4EW97"/>
<gene>
    <name evidence="4" type="ORF">FM101_01085</name>
</gene>
<evidence type="ECO:0000256" key="1">
    <source>
        <dbReference type="ARBA" id="ARBA00005323"/>
    </source>
</evidence>
<dbReference type="InterPro" id="IPR051466">
    <property type="entry name" value="D-amino_acid_metab_enzyme"/>
</dbReference>
<accession>A0A1R4EW97</accession>
<protein>
    <submittedName>
        <fullName evidence="4">Low-specificity D-threonine aldolase</fullName>
    </submittedName>
</protein>
<reference evidence="4 5" key="1">
    <citation type="submission" date="2017-02" db="EMBL/GenBank/DDBJ databases">
        <authorList>
            <person name="Peterson S.W."/>
        </authorList>
    </citation>
    <scope>NUCLEOTIDE SEQUENCE [LARGE SCALE GENOMIC DNA]</scope>
    <source>
        <strain evidence="4 5">B Ar 00.02</strain>
    </source>
</reference>
<proteinExistence type="inferred from homology"/>
<organism evidence="4 5">
    <name type="scientific">Arthrobacter rhombi</name>
    <dbReference type="NCBI Taxonomy" id="71253"/>
    <lineage>
        <taxon>Bacteria</taxon>
        <taxon>Bacillati</taxon>
        <taxon>Actinomycetota</taxon>
        <taxon>Actinomycetes</taxon>
        <taxon>Micrococcales</taxon>
        <taxon>Micrococcaceae</taxon>
        <taxon>Arthrobacter</taxon>
    </lineage>
</organism>
<name>A0A1R4EW97_9MICC</name>
<dbReference type="InterPro" id="IPR042208">
    <property type="entry name" value="D-ser_dehydrat-like_sf"/>
</dbReference>
<dbReference type="Proteomes" id="UP000195913">
    <property type="component" value="Unassembled WGS sequence"/>
</dbReference>
<dbReference type="InterPro" id="IPR026956">
    <property type="entry name" value="D-ser_dehydrat-like_dom"/>
</dbReference>
<keyword evidence="2" id="KW-0456">Lyase</keyword>
<comment type="similarity">
    <text evidence="1">Belongs to the DSD1 family.</text>
</comment>
<dbReference type="PANTHER" id="PTHR28004">
    <property type="entry name" value="ZGC:162816-RELATED"/>
    <property type="match status" value="1"/>
</dbReference>
<feature type="domain" description="D-serine dehydratase-like" evidence="3">
    <location>
        <begin position="260"/>
        <end position="357"/>
    </location>
</feature>
<dbReference type="Gene3D" id="3.20.20.10">
    <property type="entry name" value="Alanine racemase"/>
    <property type="match status" value="1"/>
</dbReference>
<dbReference type="Pfam" id="PF14031">
    <property type="entry name" value="D-ser_dehydrat"/>
    <property type="match status" value="1"/>
</dbReference>